<keyword evidence="2" id="KW-1185">Reference proteome</keyword>
<sequence>MRRLQGDYIEGETMGPSFVMGGKLDMPGNELVSGEEDDESDSEVLFRLVLAISQFWSGTISAVLGFVAASCSMKCPFGKRRRWASLRPTSMEPHRVRLRQALLCRARFTGLSRLWWRTGSRISSHEEFFT</sequence>
<evidence type="ECO:0000313" key="2">
    <source>
        <dbReference type="Proteomes" id="UP000243459"/>
    </source>
</evidence>
<organism evidence="1 2">
    <name type="scientific">Asparagus officinalis</name>
    <name type="common">Garden asparagus</name>
    <dbReference type="NCBI Taxonomy" id="4686"/>
    <lineage>
        <taxon>Eukaryota</taxon>
        <taxon>Viridiplantae</taxon>
        <taxon>Streptophyta</taxon>
        <taxon>Embryophyta</taxon>
        <taxon>Tracheophyta</taxon>
        <taxon>Spermatophyta</taxon>
        <taxon>Magnoliopsida</taxon>
        <taxon>Liliopsida</taxon>
        <taxon>Asparagales</taxon>
        <taxon>Asparagaceae</taxon>
        <taxon>Asparagoideae</taxon>
        <taxon>Asparagus</taxon>
    </lineage>
</organism>
<name>A0A5P1FUG6_ASPOF</name>
<protein>
    <submittedName>
        <fullName evidence="1">Uncharacterized protein</fullName>
    </submittedName>
</protein>
<proteinExistence type="predicted"/>
<evidence type="ECO:0000313" key="1">
    <source>
        <dbReference type="EMBL" id="ONK80649.1"/>
    </source>
</evidence>
<accession>A0A5P1FUG6</accession>
<dbReference type="AlphaFoldDB" id="A0A5P1FUG6"/>
<gene>
    <name evidence="1" type="ORF">A4U43_C01F20180</name>
</gene>
<dbReference type="Proteomes" id="UP000243459">
    <property type="component" value="Chromosome 1"/>
</dbReference>
<dbReference type="Gramene" id="ONK80649">
    <property type="protein sequence ID" value="ONK80649"/>
    <property type="gene ID" value="A4U43_C01F20180"/>
</dbReference>
<reference evidence="2" key="1">
    <citation type="journal article" date="2017" name="Nat. Commun.">
        <title>The asparagus genome sheds light on the origin and evolution of a young Y chromosome.</title>
        <authorList>
            <person name="Harkess A."/>
            <person name="Zhou J."/>
            <person name="Xu C."/>
            <person name="Bowers J.E."/>
            <person name="Van der Hulst R."/>
            <person name="Ayyampalayam S."/>
            <person name="Mercati F."/>
            <person name="Riccardi P."/>
            <person name="McKain M.R."/>
            <person name="Kakrana A."/>
            <person name="Tang H."/>
            <person name="Ray J."/>
            <person name="Groenendijk J."/>
            <person name="Arikit S."/>
            <person name="Mathioni S.M."/>
            <person name="Nakano M."/>
            <person name="Shan H."/>
            <person name="Telgmann-Rauber A."/>
            <person name="Kanno A."/>
            <person name="Yue Z."/>
            <person name="Chen H."/>
            <person name="Li W."/>
            <person name="Chen Y."/>
            <person name="Xu X."/>
            <person name="Zhang Y."/>
            <person name="Luo S."/>
            <person name="Chen H."/>
            <person name="Gao J."/>
            <person name="Mao Z."/>
            <person name="Pires J.C."/>
            <person name="Luo M."/>
            <person name="Kudrna D."/>
            <person name="Wing R.A."/>
            <person name="Meyers B.C."/>
            <person name="Yi K."/>
            <person name="Kong H."/>
            <person name="Lavrijsen P."/>
            <person name="Sunseri F."/>
            <person name="Falavigna A."/>
            <person name="Ye Y."/>
            <person name="Leebens-Mack J.H."/>
            <person name="Chen G."/>
        </authorList>
    </citation>
    <scope>NUCLEOTIDE SEQUENCE [LARGE SCALE GENOMIC DNA]</scope>
    <source>
        <strain evidence="2">cv. DH0086</strain>
    </source>
</reference>
<dbReference type="EMBL" id="CM007381">
    <property type="protein sequence ID" value="ONK80649.1"/>
    <property type="molecule type" value="Genomic_DNA"/>
</dbReference>